<dbReference type="Pfam" id="PF04928">
    <property type="entry name" value="PAP_central"/>
    <property type="match status" value="1"/>
</dbReference>
<keyword evidence="2" id="KW-1185">Reference proteome</keyword>
<sequence length="126" mass="15209">MLGKIQILYPNVSLIELIERFFLTYLTWLENYFKLNLNKFLRNYSIPIRLNDKIIPNENDIINVLSPTFPEHNLARKIDKTTIKIIEKAMLEGLKTIRDIRNEIRLFDKLINPWNKWMEPKKFSEM</sequence>
<name>A0A1I8BI74_MELHA</name>
<organism evidence="2 3">
    <name type="scientific">Meloidogyne hapla</name>
    <name type="common">Root-knot nematode worm</name>
    <dbReference type="NCBI Taxonomy" id="6305"/>
    <lineage>
        <taxon>Eukaryota</taxon>
        <taxon>Metazoa</taxon>
        <taxon>Ecdysozoa</taxon>
        <taxon>Nematoda</taxon>
        <taxon>Chromadorea</taxon>
        <taxon>Rhabditida</taxon>
        <taxon>Tylenchina</taxon>
        <taxon>Tylenchomorpha</taxon>
        <taxon>Tylenchoidea</taxon>
        <taxon>Meloidogynidae</taxon>
        <taxon>Meloidogyninae</taxon>
        <taxon>Meloidogyne</taxon>
    </lineage>
</organism>
<dbReference type="GO" id="GO:1990817">
    <property type="term" value="F:poly(A) RNA polymerase activity"/>
    <property type="evidence" value="ECO:0007669"/>
    <property type="project" value="InterPro"/>
</dbReference>
<protein>
    <submittedName>
        <fullName evidence="3">PAP_central domain-containing protein</fullName>
    </submittedName>
</protein>
<dbReference type="AlphaFoldDB" id="A0A1I8BI74"/>
<dbReference type="SUPFAM" id="SSF81631">
    <property type="entry name" value="PAP/OAS1 substrate-binding domain"/>
    <property type="match status" value="1"/>
</dbReference>
<evidence type="ECO:0000259" key="1">
    <source>
        <dbReference type="Pfam" id="PF04928"/>
    </source>
</evidence>
<dbReference type="WBParaSite" id="MhA1_Contig2526.frz3.gene2">
    <property type="protein sequence ID" value="MhA1_Contig2526.frz3.gene2"/>
    <property type="gene ID" value="MhA1_Contig2526.frz3.gene2"/>
</dbReference>
<dbReference type="InterPro" id="IPR007012">
    <property type="entry name" value="PolA_pol_cen_dom"/>
</dbReference>
<evidence type="ECO:0000313" key="2">
    <source>
        <dbReference type="Proteomes" id="UP000095281"/>
    </source>
</evidence>
<reference evidence="3" key="1">
    <citation type="submission" date="2016-11" db="UniProtKB">
        <authorList>
            <consortium name="WormBaseParasite"/>
        </authorList>
    </citation>
    <scope>IDENTIFICATION</scope>
</reference>
<dbReference type="Proteomes" id="UP000095281">
    <property type="component" value="Unplaced"/>
</dbReference>
<dbReference type="Gene3D" id="1.10.1410.10">
    <property type="match status" value="1"/>
</dbReference>
<feature type="domain" description="Poly(A) polymerase central" evidence="1">
    <location>
        <begin position="4"/>
        <end position="111"/>
    </location>
</feature>
<evidence type="ECO:0000313" key="3">
    <source>
        <dbReference type="WBParaSite" id="MhA1_Contig2526.frz3.gene2"/>
    </source>
</evidence>
<proteinExistence type="predicted"/>
<accession>A0A1I8BI74</accession>